<feature type="domain" description="PDZ" evidence="4">
    <location>
        <begin position="1"/>
        <end position="72"/>
    </location>
</feature>
<accession>V4AGN2</accession>
<dbReference type="GO" id="GO:0005886">
    <property type="term" value="C:plasma membrane"/>
    <property type="evidence" value="ECO:0007669"/>
    <property type="project" value="TreeGrafter"/>
</dbReference>
<feature type="non-terminal residue" evidence="5">
    <location>
        <position position="1"/>
    </location>
</feature>
<keyword evidence="2" id="KW-0677">Repeat</keyword>
<name>V4AGN2_LOTGI</name>
<dbReference type="RefSeq" id="XP_009053164.1">
    <property type="nucleotide sequence ID" value="XM_009054916.1"/>
</dbReference>
<dbReference type="PANTHER" id="PTHR23116:SF37">
    <property type="entry name" value="WHIRLIN"/>
    <property type="match status" value="1"/>
</dbReference>
<reference evidence="5 6" key="1">
    <citation type="journal article" date="2013" name="Nature">
        <title>Insights into bilaterian evolution from three spiralian genomes.</title>
        <authorList>
            <person name="Simakov O."/>
            <person name="Marletaz F."/>
            <person name="Cho S.J."/>
            <person name="Edsinger-Gonzales E."/>
            <person name="Havlak P."/>
            <person name="Hellsten U."/>
            <person name="Kuo D.H."/>
            <person name="Larsson T."/>
            <person name="Lv J."/>
            <person name="Arendt D."/>
            <person name="Savage R."/>
            <person name="Osoegawa K."/>
            <person name="de Jong P."/>
            <person name="Grimwood J."/>
            <person name="Chapman J.A."/>
            <person name="Shapiro H."/>
            <person name="Aerts A."/>
            <person name="Otillar R.P."/>
            <person name="Terry A.Y."/>
            <person name="Boore J.L."/>
            <person name="Grigoriev I.V."/>
            <person name="Lindberg D.R."/>
            <person name="Seaver E.C."/>
            <person name="Weisblat D.A."/>
            <person name="Putnam N.H."/>
            <person name="Rokhsar D.S."/>
        </authorList>
    </citation>
    <scope>NUCLEOTIDE SEQUENCE [LARGE SCALE GENOMIC DNA]</scope>
</reference>
<dbReference type="AlphaFoldDB" id="V4AGN2"/>
<protein>
    <recommendedName>
        <fullName evidence="4">PDZ domain-containing protein</fullName>
    </recommendedName>
</protein>
<organism evidence="5 6">
    <name type="scientific">Lottia gigantea</name>
    <name type="common">Giant owl limpet</name>
    <dbReference type="NCBI Taxonomy" id="225164"/>
    <lineage>
        <taxon>Eukaryota</taxon>
        <taxon>Metazoa</taxon>
        <taxon>Spiralia</taxon>
        <taxon>Lophotrochozoa</taxon>
        <taxon>Mollusca</taxon>
        <taxon>Gastropoda</taxon>
        <taxon>Patellogastropoda</taxon>
        <taxon>Lottioidea</taxon>
        <taxon>Lottiidae</taxon>
        <taxon>Lottia</taxon>
    </lineage>
</organism>
<dbReference type="FunFam" id="2.30.42.10:FF:000079">
    <property type="entry name" value="Whirlin a"/>
    <property type="match status" value="1"/>
</dbReference>
<evidence type="ECO:0000256" key="1">
    <source>
        <dbReference type="ARBA" id="ARBA00004316"/>
    </source>
</evidence>
<dbReference type="EMBL" id="KB201549">
    <property type="protein sequence ID" value="ESO96047.1"/>
    <property type="molecule type" value="Genomic_DNA"/>
</dbReference>
<evidence type="ECO:0000313" key="5">
    <source>
        <dbReference type="EMBL" id="ESO96047.1"/>
    </source>
</evidence>
<dbReference type="STRING" id="225164.V4AGN2"/>
<dbReference type="InterPro" id="IPR036034">
    <property type="entry name" value="PDZ_sf"/>
</dbReference>
<sequence length="106" mass="11338">VIHIPHSKPTLGMAIEGGANTRQPIPRVINVQPGGSAFESGHLQVGHLILEVNRLTLIGMNHSEAAKTIAEAFKNKERDGMELLVTETGAEVKGALESCEVFSIDL</sequence>
<dbReference type="Gene3D" id="2.30.42.10">
    <property type="match status" value="1"/>
</dbReference>
<dbReference type="GO" id="GO:0005929">
    <property type="term" value="C:cilium"/>
    <property type="evidence" value="ECO:0007669"/>
    <property type="project" value="TreeGrafter"/>
</dbReference>
<evidence type="ECO:0000256" key="2">
    <source>
        <dbReference type="ARBA" id="ARBA00022737"/>
    </source>
</evidence>
<dbReference type="SUPFAM" id="SSF50156">
    <property type="entry name" value="PDZ domain-like"/>
    <property type="match status" value="1"/>
</dbReference>
<dbReference type="GO" id="GO:0002142">
    <property type="term" value="C:stereocilia ankle link complex"/>
    <property type="evidence" value="ECO:0007669"/>
    <property type="project" value="TreeGrafter"/>
</dbReference>
<keyword evidence="6" id="KW-1185">Reference proteome</keyword>
<dbReference type="PROSITE" id="PS50106">
    <property type="entry name" value="PDZ"/>
    <property type="match status" value="1"/>
</dbReference>
<dbReference type="OMA" id="PRVINIQ"/>
<dbReference type="PANTHER" id="PTHR23116">
    <property type="entry name" value="PDZ DOMAIN CONTAINING WHIRLIN AND HARMONIN-RELATED"/>
    <property type="match status" value="1"/>
</dbReference>
<dbReference type="InterPro" id="IPR001478">
    <property type="entry name" value="PDZ"/>
</dbReference>
<dbReference type="KEGG" id="lgi:LOTGIDRAFT_116080"/>
<evidence type="ECO:0000313" key="6">
    <source>
        <dbReference type="Proteomes" id="UP000030746"/>
    </source>
</evidence>
<gene>
    <name evidence="5" type="ORF">LOTGIDRAFT_116080</name>
</gene>
<dbReference type="CTD" id="20231296"/>
<dbReference type="HOGENOM" id="CLU_176693_0_0_1"/>
<evidence type="ECO:0000256" key="3">
    <source>
        <dbReference type="ARBA" id="ARBA00023273"/>
    </source>
</evidence>
<dbReference type="Pfam" id="PF00595">
    <property type="entry name" value="PDZ"/>
    <property type="match status" value="1"/>
</dbReference>
<dbReference type="Proteomes" id="UP000030746">
    <property type="component" value="Unassembled WGS sequence"/>
</dbReference>
<dbReference type="GO" id="GO:0032426">
    <property type="term" value="C:stereocilium tip"/>
    <property type="evidence" value="ECO:0007669"/>
    <property type="project" value="TreeGrafter"/>
</dbReference>
<dbReference type="GeneID" id="20231296"/>
<comment type="subcellular location">
    <subcellularLocation>
        <location evidence="1">Cell projection</location>
    </subcellularLocation>
</comment>
<keyword evidence="3" id="KW-0966">Cell projection</keyword>
<evidence type="ECO:0000259" key="4">
    <source>
        <dbReference type="PROSITE" id="PS50106"/>
    </source>
</evidence>
<dbReference type="OrthoDB" id="10029564at2759"/>
<dbReference type="SMART" id="SM00228">
    <property type="entry name" value="PDZ"/>
    <property type="match status" value="1"/>
</dbReference>
<dbReference type="InterPro" id="IPR051844">
    <property type="entry name" value="USH2_Complex_Protein"/>
</dbReference>
<proteinExistence type="predicted"/>